<comment type="caution">
    <text evidence="3">The sequence shown here is derived from an EMBL/GenBank/DDBJ whole genome shotgun (WGS) entry which is preliminary data.</text>
</comment>
<keyword evidence="1" id="KW-0175">Coiled coil</keyword>
<dbReference type="EMBL" id="CAXAMM010019691">
    <property type="protein sequence ID" value="CAK9046251.1"/>
    <property type="molecule type" value="Genomic_DNA"/>
</dbReference>
<feature type="region of interest" description="Disordered" evidence="2">
    <location>
        <begin position="317"/>
        <end position="361"/>
    </location>
</feature>
<feature type="compositionally biased region" description="Basic and acidic residues" evidence="2">
    <location>
        <begin position="815"/>
        <end position="830"/>
    </location>
</feature>
<evidence type="ECO:0000313" key="3">
    <source>
        <dbReference type="EMBL" id="CAK9046251.1"/>
    </source>
</evidence>
<evidence type="ECO:0000313" key="4">
    <source>
        <dbReference type="Proteomes" id="UP001642464"/>
    </source>
</evidence>
<name>A0ABP0M5C7_9DINO</name>
<keyword evidence="4" id="KW-1185">Reference proteome</keyword>
<proteinExistence type="predicted"/>
<sequence length="1112" mass="122290">MIQRHVLNDRRQSAVRLRYKRGILKYGIMSGCRGECWVTEPEKPGMPYQAITYGTLSQAFYDAVAQHPDNPQVQATLKSGLTNCRVLSSRTPPDVIRFLRDINNGFHEGGRISFLELVTEVQHVEDAWAAYMDRQGMTTRNVENFREEFNNWLQKSEFKAKYNPDNFKVAKALKNKLRMFRCLDQWTSFFGQEADFLSADMAKADLVIKNMNTWGTCLEMFAGSYPLEEIGCVFLEICKFCVPLLQPEDSQATAADGDVEAPASAASPQSPLSLASRPVYIFVKGADSQLMVQAQEKLTCNIAGSIFVQKITKASAPTEEGASKKRARVPDLEEAAASGKKKRTGKAKAKPAPKRAAKESDKFAEAQEDLEANVSMPLTGGQRQRKWLDDVLAAVRRAIGAEIKIEWESQTTSVVCKALAVALRFAFCGGVNFAGKYFKEWSKMRPVLQSHIRATLQSEQAALPGGGADTILGAMLEDIAKATAAATAISSSAPASGKGKKNSAVQHKLMVQRVLENGSLQKMCESFVTMNNDKKIANQPAYSRFLTAIKRDILSCSCDPEAWDPEPCHFHEGSSHTISDFVWGISNAIKVMETVPAAIPILGCGSMLHLQAEIDDFRARKAKAEAAKEDFTEKEPCALALFGKAAKFMLKDITTNDKRQGLNDTLVSFMITARVRYMLDAARHLMCRPKKSQERQPAFVTFTDCDVNSLRAVVNMLCSESEGVQEFLMEAEAAFYMGPAGLGRDCSDEWAAAWAKVLRSLVQKVQKPEGDNNDYTISPALLPAAAKIFGLSHVKDEEVDAKTGAPQATSAPAHQVDKLDKDKSDKGKDKEENDAFSSFAAIYNLCDLQNAAACKNAFHVADILHIQLEIERTLLTEVSTGPTWLLQMLVPDAKSQVIINLDANDDSELFDFSASANCEDSEWMAKFATKRRLYVCGAITTEASWKNIKVADAKFAEGITVSYYMHGESYSKVGSLLPHPFWQMKVVQDAQKACCETGSQLVNLHLKDTRGNPVDVALSKVYIDLRPQAVRSLRSKASGAPVLCTRSVLRDQESAVPKKGAAASKGSFFPAVGGAAMVRRTQSESHPKQEDDDAFAVFALAPPPKHCSHLLR</sequence>
<dbReference type="Proteomes" id="UP001642464">
    <property type="component" value="Unassembled WGS sequence"/>
</dbReference>
<reference evidence="3 4" key="1">
    <citation type="submission" date="2024-02" db="EMBL/GenBank/DDBJ databases">
        <authorList>
            <person name="Chen Y."/>
            <person name="Shah S."/>
            <person name="Dougan E. K."/>
            <person name="Thang M."/>
            <person name="Chan C."/>
        </authorList>
    </citation>
    <scope>NUCLEOTIDE SEQUENCE [LARGE SCALE GENOMIC DNA]</scope>
</reference>
<feature type="compositionally biased region" description="Basic residues" evidence="2">
    <location>
        <begin position="339"/>
        <end position="355"/>
    </location>
</feature>
<evidence type="ECO:0000256" key="2">
    <source>
        <dbReference type="SAM" id="MobiDB-lite"/>
    </source>
</evidence>
<accession>A0ABP0M5C7</accession>
<feature type="coiled-coil region" evidence="1">
    <location>
        <begin position="607"/>
        <end position="634"/>
    </location>
</feature>
<evidence type="ECO:0000256" key="1">
    <source>
        <dbReference type="SAM" id="Coils"/>
    </source>
</evidence>
<organism evidence="3 4">
    <name type="scientific">Durusdinium trenchii</name>
    <dbReference type="NCBI Taxonomy" id="1381693"/>
    <lineage>
        <taxon>Eukaryota</taxon>
        <taxon>Sar</taxon>
        <taxon>Alveolata</taxon>
        <taxon>Dinophyceae</taxon>
        <taxon>Suessiales</taxon>
        <taxon>Symbiodiniaceae</taxon>
        <taxon>Durusdinium</taxon>
    </lineage>
</organism>
<feature type="region of interest" description="Disordered" evidence="2">
    <location>
        <begin position="800"/>
        <end position="830"/>
    </location>
</feature>
<protein>
    <submittedName>
        <fullName evidence="3">Uncharacterized protein</fullName>
    </submittedName>
</protein>
<gene>
    <name evidence="3" type="ORF">SCF082_LOCUS26060</name>
</gene>